<name>A0A086QHP3_TOXGO</name>
<gene>
    <name evidence="1" type="ORF">TGMAS_288460B</name>
</gene>
<dbReference type="Proteomes" id="UP000028821">
    <property type="component" value="Unassembled WGS sequence"/>
</dbReference>
<reference evidence="1 2" key="1">
    <citation type="submission" date="2014-04" db="EMBL/GenBank/DDBJ databases">
        <authorList>
            <person name="Sibley D."/>
            <person name="Venepally P."/>
            <person name="Karamycheva S."/>
            <person name="Hadjithomas M."/>
            <person name="Khan A."/>
            <person name="Brunk B."/>
            <person name="Roos D."/>
            <person name="Caler E."/>
            <person name="Lorenzi H."/>
        </authorList>
    </citation>
    <scope>NUCLEOTIDE SEQUENCE [LARGE SCALE GENOMIC DNA]</scope>
    <source>
        <strain evidence="1 2">MAS</strain>
    </source>
</reference>
<dbReference type="EMBL" id="AEXC02001553">
    <property type="protein sequence ID" value="KFH12125.1"/>
    <property type="molecule type" value="Genomic_DNA"/>
</dbReference>
<sequence>TPVRLSDEEFERFVTAMIQNDNKDGKAFVKEFFQKNWECIQGVGVPSEIHNSSQQILAERKLPSVQFKINDLPDQPGASLPKLQTLGTCELGSTFLSSIL</sequence>
<accession>A0A086QHP3</accession>
<dbReference type="VEuPathDB" id="ToxoDB:TGMAS_288460B"/>
<evidence type="ECO:0000313" key="2">
    <source>
        <dbReference type="Proteomes" id="UP000028821"/>
    </source>
</evidence>
<dbReference type="AlphaFoldDB" id="A0A086QHP3"/>
<proteinExistence type="predicted"/>
<comment type="caution">
    <text evidence="1">The sequence shown here is derived from an EMBL/GenBank/DDBJ whole genome shotgun (WGS) entry which is preliminary data.</text>
</comment>
<evidence type="ECO:0000313" key="1">
    <source>
        <dbReference type="EMBL" id="KFH12125.1"/>
    </source>
</evidence>
<feature type="non-terminal residue" evidence="1">
    <location>
        <position position="1"/>
    </location>
</feature>
<protein>
    <submittedName>
        <fullName evidence="1">Uncharacterized protein</fullName>
    </submittedName>
</protein>
<organism evidence="1 2">
    <name type="scientific">Toxoplasma gondii MAS</name>
    <dbReference type="NCBI Taxonomy" id="943118"/>
    <lineage>
        <taxon>Eukaryota</taxon>
        <taxon>Sar</taxon>
        <taxon>Alveolata</taxon>
        <taxon>Apicomplexa</taxon>
        <taxon>Conoidasida</taxon>
        <taxon>Coccidia</taxon>
        <taxon>Eucoccidiorida</taxon>
        <taxon>Eimeriorina</taxon>
        <taxon>Sarcocystidae</taxon>
        <taxon>Toxoplasma</taxon>
    </lineage>
</organism>